<protein>
    <submittedName>
        <fullName evidence="1">Uncharacterized protein</fullName>
    </submittedName>
</protein>
<dbReference type="OrthoDB" id="6270517at2759"/>
<keyword evidence="2" id="KW-1185">Reference proteome</keyword>
<name>A0A448WNE3_9PLAT</name>
<dbReference type="EMBL" id="CAAALY010027459">
    <property type="protein sequence ID" value="VEL16177.1"/>
    <property type="molecule type" value="Genomic_DNA"/>
</dbReference>
<reference evidence="1" key="1">
    <citation type="submission" date="2018-11" db="EMBL/GenBank/DDBJ databases">
        <authorList>
            <consortium name="Pathogen Informatics"/>
        </authorList>
    </citation>
    <scope>NUCLEOTIDE SEQUENCE</scope>
</reference>
<evidence type="ECO:0000313" key="1">
    <source>
        <dbReference type="EMBL" id="VEL16177.1"/>
    </source>
</evidence>
<comment type="caution">
    <text evidence="1">The sequence shown here is derived from an EMBL/GenBank/DDBJ whole genome shotgun (WGS) entry which is preliminary data.</text>
</comment>
<organism evidence="1 2">
    <name type="scientific">Protopolystoma xenopodis</name>
    <dbReference type="NCBI Taxonomy" id="117903"/>
    <lineage>
        <taxon>Eukaryota</taxon>
        <taxon>Metazoa</taxon>
        <taxon>Spiralia</taxon>
        <taxon>Lophotrochozoa</taxon>
        <taxon>Platyhelminthes</taxon>
        <taxon>Monogenea</taxon>
        <taxon>Polyopisthocotylea</taxon>
        <taxon>Polystomatidea</taxon>
        <taxon>Polystomatidae</taxon>
        <taxon>Protopolystoma</taxon>
    </lineage>
</organism>
<gene>
    <name evidence="1" type="ORF">PXEA_LOCUS9617</name>
</gene>
<evidence type="ECO:0000313" key="2">
    <source>
        <dbReference type="Proteomes" id="UP000784294"/>
    </source>
</evidence>
<sequence length="68" mass="7359">MIGLSYCSSFVLLPFWVALLSLLTWIYASYSGQMPAIVQVIDAGAEAVADQVGLTFLISFKISPPFLS</sequence>
<accession>A0A448WNE3</accession>
<proteinExistence type="predicted"/>
<dbReference type="Proteomes" id="UP000784294">
    <property type="component" value="Unassembled WGS sequence"/>
</dbReference>
<dbReference type="AlphaFoldDB" id="A0A448WNE3"/>